<dbReference type="InterPro" id="IPR001680">
    <property type="entry name" value="WD40_rpt"/>
</dbReference>
<dbReference type="InterPro" id="IPR020472">
    <property type="entry name" value="WD40_PAC1"/>
</dbReference>
<dbReference type="InterPro" id="IPR027417">
    <property type="entry name" value="P-loop_NTPase"/>
</dbReference>
<dbReference type="PANTHER" id="PTHR19848">
    <property type="entry name" value="WD40 REPEAT PROTEIN"/>
    <property type="match status" value="1"/>
</dbReference>
<evidence type="ECO:0000256" key="1">
    <source>
        <dbReference type="ARBA" id="ARBA00022574"/>
    </source>
</evidence>
<dbReference type="SUPFAM" id="SSF52540">
    <property type="entry name" value="P-loop containing nucleoside triphosphate hydrolases"/>
    <property type="match status" value="1"/>
</dbReference>
<dbReference type="PROSITE" id="PS50294">
    <property type="entry name" value="WD_REPEATS_REGION"/>
    <property type="match status" value="3"/>
</dbReference>
<comment type="caution">
    <text evidence="5">The sequence shown here is derived from an EMBL/GenBank/DDBJ whole genome shotgun (WGS) entry which is preliminary data.</text>
</comment>
<dbReference type="InterPro" id="IPR015943">
    <property type="entry name" value="WD40/YVTN_repeat-like_dom_sf"/>
</dbReference>
<dbReference type="RefSeq" id="WP_058941697.1">
    <property type="nucleotide sequence ID" value="NZ_LNSV01000017.1"/>
</dbReference>
<dbReference type="CDD" id="cd00200">
    <property type="entry name" value="WD40"/>
    <property type="match status" value="2"/>
</dbReference>
<keyword evidence="2" id="KW-0677">Repeat</keyword>
<proteinExistence type="predicted"/>
<evidence type="ECO:0000256" key="2">
    <source>
        <dbReference type="ARBA" id="ARBA00022737"/>
    </source>
</evidence>
<feature type="repeat" description="WD" evidence="3">
    <location>
        <begin position="799"/>
        <end position="831"/>
    </location>
</feature>
<accession>A0A100Y7B1</accession>
<dbReference type="InterPro" id="IPR049052">
    <property type="entry name" value="nSTAND1"/>
</dbReference>
<dbReference type="Pfam" id="PF20703">
    <property type="entry name" value="nSTAND1"/>
    <property type="match status" value="1"/>
</dbReference>
<gene>
    <name evidence="5" type="ORF">ATE80_09350</name>
</gene>
<evidence type="ECO:0000313" key="5">
    <source>
        <dbReference type="EMBL" id="KUH39016.1"/>
    </source>
</evidence>
<dbReference type="InterPro" id="IPR036322">
    <property type="entry name" value="WD40_repeat_dom_sf"/>
</dbReference>
<keyword evidence="6" id="KW-1185">Reference proteome</keyword>
<dbReference type="Proteomes" id="UP000054011">
    <property type="component" value="Unassembled WGS sequence"/>
</dbReference>
<evidence type="ECO:0000313" key="6">
    <source>
        <dbReference type="Proteomes" id="UP000054011"/>
    </source>
</evidence>
<dbReference type="SMART" id="SM00320">
    <property type="entry name" value="WD40"/>
    <property type="match status" value="13"/>
</dbReference>
<dbReference type="InterPro" id="IPR011045">
    <property type="entry name" value="N2O_reductase_N"/>
</dbReference>
<evidence type="ECO:0000256" key="3">
    <source>
        <dbReference type="PROSITE-ProRule" id="PRU00221"/>
    </source>
</evidence>
<keyword evidence="1 3" id="KW-0853">WD repeat</keyword>
<evidence type="ECO:0000259" key="4">
    <source>
        <dbReference type="Pfam" id="PF20703"/>
    </source>
</evidence>
<organism evidence="5 6">
    <name type="scientific">Streptomyces kanasensis</name>
    <dbReference type="NCBI Taxonomy" id="936756"/>
    <lineage>
        <taxon>Bacteria</taxon>
        <taxon>Bacillati</taxon>
        <taxon>Actinomycetota</taxon>
        <taxon>Actinomycetes</taxon>
        <taxon>Kitasatosporales</taxon>
        <taxon>Streptomycetaceae</taxon>
        <taxon>Streptomyces</taxon>
    </lineage>
</organism>
<dbReference type="EMBL" id="LNSV01000017">
    <property type="protein sequence ID" value="KUH39016.1"/>
    <property type="molecule type" value="Genomic_DNA"/>
</dbReference>
<dbReference type="SUPFAM" id="SSF50978">
    <property type="entry name" value="WD40 repeat-like"/>
    <property type="match status" value="2"/>
</dbReference>
<dbReference type="OrthoDB" id="134501at2"/>
<dbReference type="Gene3D" id="3.40.50.300">
    <property type="entry name" value="P-loop containing nucleotide triphosphate hydrolases"/>
    <property type="match status" value="1"/>
</dbReference>
<dbReference type="Pfam" id="PF00400">
    <property type="entry name" value="WD40"/>
    <property type="match status" value="5"/>
</dbReference>
<dbReference type="STRING" id="936756.ATE80_09350"/>
<reference evidence="5 6" key="1">
    <citation type="submission" date="2015-11" db="EMBL/GenBank/DDBJ databases">
        <title>Genome-wide analysis reveals the secondary metabolome in Streptomyces kanasensis ZX01.</title>
        <authorList>
            <person name="Zhang G."/>
            <person name="Han L."/>
            <person name="Feng J."/>
            <person name="Zhang X."/>
        </authorList>
    </citation>
    <scope>NUCLEOTIDE SEQUENCE [LARGE SCALE GENOMIC DNA]</scope>
    <source>
        <strain evidence="5 6">ZX01</strain>
    </source>
</reference>
<dbReference type="Gene3D" id="2.130.10.10">
    <property type="entry name" value="YVTN repeat-like/Quinoprotein amine dehydrogenase"/>
    <property type="match status" value="5"/>
</dbReference>
<feature type="repeat" description="WD" evidence="3">
    <location>
        <begin position="1210"/>
        <end position="1251"/>
    </location>
</feature>
<feature type="repeat" description="WD" evidence="3">
    <location>
        <begin position="1126"/>
        <end position="1160"/>
    </location>
</feature>
<dbReference type="PANTHER" id="PTHR19848:SF8">
    <property type="entry name" value="F-BOX AND WD REPEAT DOMAIN CONTAINING 7"/>
    <property type="match status" value="1"/>
</dbReference>
<feature type="domain" description="Novel STAND NTPase 1" evidence="4">
    <location>
        <begin position="66"/>
        <end position="473"/>
    </location>
</feature>
<dbReference type="PRINTS" id="PR00320">
    <property type="entry name" value="GPROTEINBRPT"/>
</dbReference>
<dbReference type="PROSITE" id="PS50082">
    <property type="entry name" value="WD_REPEATS_2"/>
    <property type="match status" value="4"/>
</dbReference>
<feature type="repeat" description="WD" evidence="3">
    <location>
        <begin position="889"/>
        <end position="922"/>
    </location>
</feature>
<name>A0A100Y7B1_9ACTN</name>
<protein>
    <recommendedName>
        <fullName evidence="4">Novel STAND NTPase 1 domain-containing protein</fullName>
    </recommendedName>
</protein>
<dbReference type="SUPFAM" id="SSF50974">
    <property type="entry name" value="Nitrous oxide reductase, N-terminal domain"/>
    <property type="match status" value="1"/>
</dbReference>
<sequence length="1281" mass="136319">MTAPDPHGPRRPQRPERDVTLQAWASGHGAVYQAFGDVVVVHHDHFHAAAEEYGRTTGPSSIDECPYPGLRPFEMTDSAWFFGREKLVGRLVDRLEKCLSDRLPLAVVAPSGAGKSSLLRAGLLPAVAHGRLPGSQAWPQLLFTPSDAPLAALVSALARLTDEEEADVHEALSQGGEALSALIRARLTLDHRSRLLLVVDQLEELFTLCPDPAVRRRFVDALHGLTGGDEPAAVVVYALRSDAYGDCAAHPFLADGLVHRQVIVGPMTEDEVRRTMTRPAERSRLKLAPGLVDVIVRDLRATTRVDGQSYETSRLPLLAHALRATWQQRRDDTLTVDSYQDTGGIAEAVQASAEDEFTRLDDADHQVVRQMFLALVRTGENGEVSRRRRTRADLLLAMSRPERLPDLVQRFTAARLLTQGVERGEATVEITHEALLRAWPRLRGWIAEAGSGALTRQAAEETAVAWERGGRQDAGLLYSGGRLEAATAWAEDTGPEEVGPLLADFLAASRRQERRTRLVRKGAVVTVVVLAVVASALAVFSSQQRELAVRQRNDAIFSRVAAEADRRRDADPALAAQLDLVAHEMRPTPEGRTRLIRASGTVLPMALPGAHGIVHSTAFREDGTLLTGTDRVRLWDVKPDAAAKVLGTAASPGPGIRVAAAYDARGALAAVGSGDGTFRLVDVSDPRRPVPLSAWTQAGAGAVPVLSFSPDGRTLALGTKDQRDGVTRGTVQLWDVGDPRRPRRVSTVLSLRGQHVGSVAFSPVGATLAVGGGTAPRSSLLRLWDVSDPARPAALGGNLGGHTTIVNRVVFNSTGNLMASAASDRKVYLWDTSDPGEPKQVQHLILGSEATALAFSADWRLLATGENSGDVNLWNVAAPAFARPVAPTLRGHTSTLTQLAFDADGRTLVSGSGDGRIQVWRIPGTLVVTDHGAWVAAVALSGDGRLLAAASGAWVSLWDVSDPRRPTRVGTLPQSPGTVSALSFRPGPSDRPVLATGEVAGRVRLWDVAAPAHPRRVSDAPGALPHQVGGLVFDAQGHTLIATAMGYERGFDGGVRAWAVTDPSRPAALHNAHLAARTPPLRAVAAAPASGHVYTGDTVSGRLRVWRTGPGTAPVPVRGTAGGQMVMALAADPRGRLLVTGSGESLVRFWDVSDPRSPVAAGAPSRAGGPVYSVGFSTDGRLAAAGNSIGEIRLWDTADPTRTAAYGSPVSGHRGTVRSLVFTPHDGTLISGGEDGTLRLWQTDPDAARAVVCAATRFAMTPERWKEYVSTALPYAPPCRR</sequence>